<dbReference type="PANTHER" id="PTHR37984:SF8">
    <property type="entry name" value="CCHC-TYPE DOMAIN-CONTAINING PROTEIN"/>
    <property type="match status" value="1"/>
</dbReference>
<dbReference type="Pfam" id="PF17921">
    <property type="entry name" value="Integrase_H2C2"/>
    <property type="match status" value="1"/>
</dbReference>
<gene>
    <name evidence="2" type="ORF">PACLA_8A011121</name>
</gene>
<dbReference type="CDD" id="cd01647">
    <property type="entry name" value="RT_LTR"/>
    <property type="match status" value="1"/>
</dbReference>
<dbReference type="InterPro" id="IPR036397">
    <property type="entry name" value="RNaseH_sf"/>
</dbReference>
<evidence type="ECO:0000259" key="1">
    <source>
        <dbReference type="PROSITE" id="PS50994"/>
    </source>
</evidence>
<dbReference type="InterPro" id="IPR050951">
    <property type="entry name" value="Retrovirus_Pol_polyprotein"/>
</dbReference>
<dbReference type="InterPro" id="IPR043502">
    <property type="entry name" value="DNA/RNA_pol_sf"/>
</dbReference>
<dbReference type="Gene3D" id="3.30.70.270">
    <property type="match status" value="1"/>
</dbReference>
<dbReference type="EMBL" id="CACRXK020001032">
    <property type="protein sequence ID" value="CAB3986553.1"/>
    <property type="molecule type" value="Genomic_DNA"/>
</dbReference>
<evidence type="ECO:0000313" key="3">
    <source>
        <dbReference type="Proteomes" id="UP001152795"/>
    </source>
</evidence>
<dbReference type="PANTHER" id="PTHR37984">
    <property type="entry name" value="PROTEIN CBG26694"/>
    <property type="match status" value="1"/>
</dbReference>
<keyword evidence="3" id="KW-1185">Reference proteome</keyword>
<protein>
    <submittedName>
        <fullName evidence="2">Retrovirus-related Pol poly</fullName>
    </submittedName>
</protein>
<dbReference type="Pfam" id="PF00078">
    <property type="entry name" value="RVT_1"/>
    <property type="match status" value="1"/>
</dbReference>
<organism evidence="2 3">
    <name type="scientific">Paramuricea clavata</name>
    <name type="common">Red gorgonian</name>
    <name type="synonym">Violescent sea-whip</name>
    <dbReference type="NCBI Taxonomy" id="317549"/>
    <lineage>
        <taxon>Eukaryota</taxon>
        <taxon>Metazoa</taxon>
        <taxon>Cnidaria</taxon>
        <taxon>Anthozoa</taxon>
        <taxon>Octocorallia</taxon>
        <taxon>Malacalcyonacea</taxon>
        <taxon>Plexauridae</taxon>
        <taxon>Paramuricea</taxon>
    </lineage>
</organism>
<proteinExistence type="predicted"/>
<dbReference type="InterPro" id="IPR001584">
    <property type="entry name" value="Integrase_cat-core"/>
</dbReference>
<dbReference type="AlphaFoldDB" id="A0A6S7G784"/>
<feature type="non-terminal residue" evidence="2">
    <location>
        <position position="668"/>
    </location>
</feature>
<dbReference type="Gene3D" id="3.30.420.10">
    <property type="entry name" value="Ribonuclease H-like superfamily/Ribonuclease H"/>
    <property type="match status" value="1"/>
</dbReference>
<dbReference type="Proteomes" id="UP001152795">
    <property type="component" value="Unassembled WGS sequence"/>
</dbReference>
<dbReference type="InterPro" id="IPR041588">
    <property type="entry name" value="Integrase_H2C2"/>
</dbReference>
<dbReference type="InterPro" id="IPR043128">
    <property type="entry name" value="Rev_trsase/Diguanyl_cyclase"/>
</dbReference>
<dbReference type="InterPro" id="IPR000477">
    <property type="entry name" value="RT_dom"/>
</dbReference>
<comment type="caution">
    <text evidence="2">The sequence shown here is derived from an EMBL/GenBank/DDBJ whole genome shotgun (WGS) entry which is preliminary data.</text>
</comment>
<evidence type="ECO:0000313" key="2">
    <source>
        <dbReference type="EMBL" id="CAB3986553.1"/>
    </source>
</evidence>
<feature type="domain" description="Integrase catalytic" evidence="1">
    <location>
        <begin position="377"/>
        <end position="502"/>
    </location>
</feature>
<dbReference type="FunFam" id="1.10.340.70:FF:000003">
    <property type="entry name" value="Protein CBG25708"/>
    <property type="match status" value="1"/>
</dbReference>
<accession>A0A6S7G784</accession>
<dbReference type="SUPFAM" id="SSF56672">
    <property type="entry name" value="DNA/RNA polymerases"/>
    <property type="match status" value="1"/>
</dbReference>
<name>A0A6S7G784_PARCT</name>
<dbReference type="Gene3D" id="1.10.340.70">
    <property type="match status" value="1"/>
</dbReference>
<dbReference type="OrthoDB" id="444601at2759"/>
<feature type="non-terminal residue" evidence="2">
    <location>
        <position position="1"/>
    </location>
</feature>
<dbReference type="FunFam" id="3.30.420.10:FF:000063">
    <property type="entry name" value="Retrovirus-related Pol polyprotein from transposon 297-like Protein"/>
    <property type="match status" value="1"/>
</dbReference>
<dbReference type="Gene3D" id="3.10.10.10">
    <property type="entry name" value="HIV Type 1 Reverse Transcriptase, subunit A, domain 1"/>
    <property type="match status" value="1"/>
</dbReference>
<dbReference type="SUPFAM" id="SSF53098">
    <property type="entry name" value="Ribonuclease H-like"/>
    <property type="match status" value="1"/>
</dbReference>
<reference evidence="2" key="1">
    <citation type="submission" date="2020-04" db="EMBL/GenBank/DDBJ databases">
        <authorList>
            <person name="Alioto T."/>
            <person name="Alioto T."/>
            <person name="Gomez Garrido J."/>
        </authorList>
    </citation>
    <scope>NUCLEOTIDE SEQUENCE</scope>
    <source>
        <strain evidence="2">A484AB</strain>
    </source>
</reference>
<sequence>CRLTNDDEWGQLCGMQSLLKTLIDMGMIKILDSDQKPRVSVVTAGCDPLLQEFNDVFEGLGKLEGQYTIVTDPSVKPVVHPPRRLPVALIDQVQEKLDNMVKDDIIAKVDQPTDWVSSMLAVRKPTLGPDGKVDIRICLDPKDLNGAIKREHFPMPTIEEVATRLNRAKIFSVFDASNGFWQVELDPASSRFTTFNTPFGRYCWKRMPFGISSAPEVWQRKMHEHVEGLHGVEMMCSLYEGSWLKHDEDLNVLPRKLKKLREETSRDEELKILIHFITHGWPDNRKEASKLDNPSKRVFYLYWNSRDELTYEDGIVYKGHRVVIPAAERQNTMKSLHQSHIGIEGTLRRARDTVYWPGITAVLKDYISKCGILASRVITVLKSWFARHGIPITVMSDNGPPFNSESFKDFSDEWDFNHITSSPHHPQSNGKVENAVKTCKSLLKKARDDKQDPLLSILEWRNTPTEGMGASPAQLLYGRRTRTRLPVAKKLLKPTLIEGVTKKMEKGKEKQKKYFDRQSRKLKRLSAGDVIRMRCPGDSRWSLGKVIEVMGFRSYLVEVNGRRYRRNRRHLRTTAEQLPLQTELSDADEPLTDDESINEPPELFIICYIIQPVHEQGFKPSRSCEISPKTLPGRLVEKTWSYLDISYQNFCIEACKLNMHKRGPRGIT</sequence>
<dbReference type="GO" id="GO:0015074">
    <property type="term" value="P:DNA integration"/>
    <property type="evidence" value="ECO:0007669"/>
    <property type="project" value="InterPro"/>
</dbReference>
<dbReference type="GO" id="GO:0003676">
    <property type="term" value="F:nucleic acid binding"/>
    <property type="evidence" value="ECO:0007669"/>
    <property type="project" value="InterPro"/>
</dbReference>
<dbReference type="InterPro" id="IPR012337">
    <property type="entry name" value="RNaseH-like_sf"/>
</dbReference>
<dbReference type="PROSITE" id="PS50994">
    <property type="entry name" value="INTEGRASE"/>
    <property type="match status" value="1"/>
</dbReference>